<evidence type="ECO:0000313" key="2">
    <source>
        <dbReference type="RefSeq" id="XP_035551014.1"/>
    </source>
</evidence>
<protein>
    <submittedName>
        <fullName evidence="2">Uncharacterized protein LOC109012818</fullName>
    </submittedName>
</protein>
<dbReference type="OrthoDB" id="1021815at2759"/>
<proteinExistence type="predicted"/>
<reference evidence="2" key="1">
    <citation type="submission" date="2025-08" db="UniProtKB">
        <authorList>
            <consortium name="RefSeq"/>
        </authorList>
    </citation>
    <scope>IDENTIFICATION</scope>
    <source>
        <tissue evidence="2">Leaves</tissue>
    </source>
</reference>
<dbReference type="GeneID" id="109012818"/>
<evidence type="ECO:0000313" key="1">
    <source>
        <dbReference type="Proteomes" id="UP000235220"/>
    </source>
</evidence>
<name>A0A6P9ETN3_JUGRE</name>
<dbReference type="Proteomes" id="UP000235220">
    <property type="component" value="Chromosome 10"/>
</dbReference>
<accession>A0A6P9ETN3</accession>
<dbReference type="RefSeq" id="XP_035551014.1">
    <property type="nucleotide sequence ID" value="XM_035695121.1"/>
</dbReference>
<keyword evidence="1" id="KW-1185">Reference proteome</keyword>
<sequence length="188" mass="21688">MGMRVIIRDHNGWVIGALRASWLIIDNPFDAEAQGLLLAAVFCNEIGLKQIRKCNYERLIFVDEDDLLPDFGEMKWRIYNTAPAAYPATPTFLSESPLSLFDLSNPRSRRSLSRSVVRPSYAVRTQEILHRREVRRTPSLSPKLKAKQTPMNLWWALQGLLQMEEQLGVVRRFPSAEKETKSQKIMFL</sequence>
<gene>
    <name evidence="2" type="primary">LOC109012818</name>
</gene>
<dbReference type="KEGG" id="jre:109012818"/>
<dbReference type="AlphaFoldDB" id="A0A6P9ETN3"/>
<organism evidence="1 2">
    <name type="scientific">Juglans regia</name>
    <name type="common">English walnut</name>
    <dbReference type="NCBI Taxonomy" id="51240"/>
    <lineage>
        <taxon>Eukaryota</taxon>
        <taxon>Viridiplantae</taxon>
        <taxon>Streptophyta</taxon>
        <taxon>Embryophyta</taxon>
        <taxon>Tracheophyta</taxon>
        <taxon>Spermatophyta</taxon>
        <taxon>Magnoliopsida</taxon>
        <taxon>eudicotyledons</taxon>
        <taxon>Gunneridae</taxon>
        <taxon>Pentapetalae</taxon>
        <taxon>rosids</taxon>
        <taxon>fabids</taxon>
        <taxon>Fagales</taxon>
        <taxon>Juglandaceae</taxon>
        <taxon>Juglans</taxon>
    </lineage>
</organism>
<dbReference type="InParanoid" id="A0A6P9ETN3"/>